<evidence type="ECO:0000313" key="3">
    <source>
        <dbReference type="EMBL" id="MCS0807977.1"/>
    </source>
</evidence>
<accession>A0ABT2D9Z7</accession>
<dbReference type="RefSeq" id="WP_258821760.1">
    <property type="nucleotide sequence ID" value="NZ_JANUHB010000002.1"/>
</dbReference>
<evidence type="ECO:0000256" key="1">
    <source>
        <dbReference type="SAM" id="MobiDB-lite"/>
    </source>
</evidence>
<feature type="compositionally biased region" description="Gly residues" evidence="1">
    <location>
        <begin position="146"/>
        <end position="160"/>
    </location>
</feature>
<keyword evidence="4" id="KW-1185">Reference proteome</keyword>
<feature type="signal peptide" evidence="2">
    <location>
        <begin position="1"/>
        <end position="19"/>
    </location>
</feature>
<evidence type="ECO:0000313" key="4">
    <source>
        <dbReference type="Proteomes" id="UP001206126"/>
    </source>
</evidence>
<proteinExistence type="predicted"/>
<dbReference type="EMBL" id="JANUHB010000002">
    <property type="protein sequence ID" value="MCS0807977.1"/>
    <property type="molecule type" value="Genomic_DNA"/>
</dbReference>
<sequence length="160" mass="18014">MKSLIAAAALVAVSVPAMAQTNVSVTIGQPGFYGQINIGDAPPPALVYERPIIIQQAPRYVAQPVYLRVPPGHRKHWSRFCGRYNACGRPVYFVTDDWYERTYVPHYREVHYRPEPRVVRAPEWRDDDRGEWREEHGRGHGEGHGNGHGNGNGNGHGRGH</sequence>
<keyword evidence="2" id="KW-0732">Signal</keyword>
<feature type="chain" id="PRO_5046035086" evidence="2">
    <location>
        <begin position="20"/>
        <end position="160"/>
    </location>
</feature>
<dbReference type="Proteomes" id="UP001206126">
    <property type="component" value="Unassembled WGS sequence"/>
</dbReference>
<feature type="compositionally biased region" description="Basic and acidic residues" evidence="1">
    <location>
        <begin position="131"/>
        <end position="145"/>
    </location>
</feature>
<protein>
    <submittedName>
        <fullName evidence="3">Uncharacterized protein</fullName>
    </submittedName>
</protein>
<comment type="caution">
    <text evidence="3">The sequence shown here is derived from an EMBL/GenBank/DDBJ whole genome shotgun (WGS) entry which is preliminary data.</text>
</comment>
<gene>
    <name evidence="3" type="ORF">NX774_08595</name>
</gene>
<organism evidence="3 4">
    <name type="scientific">Massilia agilis</name>
    <dbReference type="NCBI Taxonomy" id="1811226"/>
    <lineage>
        <taxon>Bacteria</taxon>
        <taxon>Pseudomonadati</taxon>
        <taxon>Pseudomonadota</taxon>
        <taxon>Betaproteobacteria</taxon>
        <taxon>Burkholderiales</taxon>
        <taxon>Oxalobacteraceae</taxon>
        <taxon>Telluria group</taxon>
        <taxon>Massilia</taxon>
    </lineage>
</organism>
<evidence type="ECO:0000256" key="2">
    <source>
        <dbReference type="SAM" id="SignalP"/>
    </source>
</evidence>
<name>A0ABT2D9Z7_9BURK</name>
<reference evidence="3 4" key="1">
    <citation type="submission" date="2022-08" db="EMBL/GenBank/DDBJ databases">
        <title>Reclassification of Massilia species as members of the genera Telluria, Duganella, Pseudoduganella, Mokoshia gen. nov. and Zemynaea gen. nov. using orthogonal and non-orthogonal genome-based approaches.</title>
        <authorList>
            <person name="Bowman J.P."/>
        </authorList>
    </citation>
    <scope>NUCLEOTIDE SEQUENCE [LARGE SCALE GENOMIC DNA]</scope>
    <source>
        <strain evidence="3 4">JCM 31605</strain>
    </source>
</reference>
<feature type="region of interest" description="Disordered" evidence="1">
    <location>
        <begin position="131"/>
        <end position="160"/>
    </location>
</feature>